<dbReference type="PANTHER" id="PTHR43300:SF11">
    <property type="entry name" value="ACETYLTRANSFERASE RV3034C-RELATED"/>
    <property type="match status" value="1"/>
</dbReference>
<organism evidence="5 6">
    <name type="scientific">Rhizobium paknamense</name>
    <dbReference type="NCBI Taxonomy" id="1206817"/>
    <lineage>
        <taxon>Bacteria</taxon>
        <taxon>Pseudomonadati</taxon>
        <taxon>Pseudomonadota</taxon>
        <taxon>Alphaproteobacteria</taxon>
        <taxon>Hyphomicrobiales</taxon>
        <taxon>Rhizobiaceae</taxon>
        <taxon>Rhizobium/Agrobacterium group</taxon>
        <taxon>Rhizobium</taxon>
    </lineage>
</organism>
<dbReference type="SUPFAM" id="SSF51161">
    <property type="entry name" value="Trimeric LpxA-like enzymes"/>
    <property type="match status" value="1"/>
</dbReference>
<dbReference type="InterPro" id="IPR011004">
    <property type="entry name" value="Trimer_LpxA-like_sf"/>
</dbReference>
<evidence type="ECO:0000313" key="5">
    <source>
        <dbReference type="EMBL" id="MDQ0455823.1"/>
    </source>
</evidence>
<gene>
    <name evidence="5" type="ORF">QO005_002163</name>
</gene>
<keyword evidence="3" id="KW-0677">Repeat</keyword>
<sequence>MAFLQVNDVHPITLPDGSVYRDTVYLKNVVDHPRMEIGEYSYYTHSGRPEDTAIILAPYLGHGVRERLVIGKFVQIARGSYFITSSANHPMTGFTTYPFRIFNPETFGYKDLPVKDTVVGHDVWIGHNAAIMPGVNIGSGAIVAAASVVARDVPPYAVVGGNPASLIRMRYPDEIISELLDIAWWDWPLEIIEANLPALTSGDLQALRAARY</sequence>
<dbReference type="CDD" id="cd03349">
    <property type="entry name" value="LbH_XAT"/>
    <property type="match status" value="1"/>
</dbReference>
<dbReference type="PANTHER" id="PTHR43300">
    <property type="entry name" value="ACETYLTRANSFERASE"/>
    <property type="match status" value="1"/>
</dbReference>
<keyword evidence="2 5" id="KW-0808">Transferase</keyword>
<evidence type="ECO:0000256" key="4">
    <source>
        <dbReference type="ARBA" id="ARBA00023315"/>
    </source>
</evidence>
<protein>
    <submittedName>
        <fullName evidence="5">Virginiamycin A acetyltransferase</fullName>
        <ecNumber evidence="5">2.3.1.-</ecNumber>
    </submittedName>
</protein>
<accession>A0ABU0IC58</accession>
<dbReference type="Gene3D" id="2.160.10.10">
    <property type="entry name" value="Hexapeptide repeat proteins"/>
    <property type="match status" value="1"/>
</dbReference>
<keyword evidence="4 5" id="KW-0012">Acyltransferase</keyword>
<dbReference type="EMBL" id="JAUSWH010000005">
    <property type="protein sequence ID" value="MDQ0455823.1"/>
    <property type="molecule type" value="Genomic_DNA"/>
</dbReference>
<comment type="similarity">
    <text evidence="1">Belongs to the transferase hexapeptide repeat family.</text>
</comment>
<dbReference type="PROSITE" id="PS00101">
    <property type="entry name" value="HEXAPEP_TRANSFERASES"/>
    <property type="match status" value="1"/>
</dbReference>
<keyword evidence="6" id="KW-1185">Reference proteome</keyword>
<dbReference type="InterPro" id="IPR001451">
    <property type="entry name" value="Hexapep"/>
</dbReference>
<name>A0ABU0IC58_9HYPH</name>
<dbReference type="Proteomes" id="UP001235269">
    <property type="component" value="Unassembled WGS sequence"/>
</dbReference>
<reference evidence="5 6" key="1">
    <citation type="submission" date="2023-07" db="EMBL/GenBank/DDBJ databases">
        <title>Genomic Encyclopedia of Type Strains, Phase IV (KMG-IV): sequencing the most valuable type-strain genomes for metagenomic binning, comparative biology and taxonomic classification.</title>
        <authorList>
            <person name="Goeker M."/>
        </authorList>
    </citation>
    <scope>NUCLEOTIDE SEQUENCE [LARGE SCALE GENOMIC DNA]</scope>
    <source>
        <strain evidence="5 6">DSM 100301</strain>
    </source>
</reference>
<dbReference type="InterPro" id="IPR018357">
    <property type="entry name" value="Hexapep_transf_CS"/>
</dbReference>
<dbReference type="EC" id="2.3.1.-" evidence="5"/>
<proteinExistence type="inferred from homology"/>
<comment type="caution">
    <text evidence="5">The sequence shown here is derived from an EMBL/GenBank/DDBJ whole genome shotgun (WGS) entry which is preliminary data.</text>
</comment>
<dbReference type="GO" id="GO:0016746">
    <property type="term" value="F:acyltransferase activity"/>
    <property type="evidence" value="ECO:0007669"/>
    <property type="project" value="UniProtKB-KW"/>
</dbReference>
<evidence type="ECO:0000313" key="6">
    <source>
        <dbReference type="Proteomes" id="UP001235269"/>
    </source>
</evidence>
<evidence type="ECO:0000256" key="3">
    <source>
        <dbReference type="ARBA" id="ARBA00022737"/>
    </source>
</evidence>
<evidence type="ECO:0000256" key="2">
    <source>
        <dbReference type="ARBA" id="ARBA00022679"/>
    </source>
</evidence>
<dbReference type="Pfam" id="PF00132">
    <property type="entry name" value="Hexapep"/>
    <property type="match status" value="1"/>
</dbReference>
<dbReference type="RefSeq" id="WP_307158014.1">
    <property type="nucleotide sequence ID" value="NZ_JAUSWH010000005.1"/>
</dbReference>
<evidence type="ECO:0000256" key="1">
    <source>
        <dbReference type="ARBA" id="ARBA00007274"/>
    </source>
</evidence>
<dbReference type="InterPro" id="IPR050179">
    <property type="entry name" value="Trans_hexapeptide_repeat"/>
</dbReference>